<comment type="caution">
    <text evidence="1">The sequence shown here is derived from an EMBL/GenBank/DDBJ whole genome shotgun (WGS) entry which is preliminary data.</text>
</comment>
<name>A0A2P5B6F6_PARAD</name>
<dbReference type="AlphaFoldDB" id="A0A2P5B6F6"/>
<accession>A0A2P5B6F6</accession>
<evidence type="ECO:0000313" key="2">
    <source>
        <dbReference type="Proteomes" id="UP000237105"/>
    </source>
</evidence>
<evidence type="ECO:0000313" key="1">
    <source>
        <dbReference type="EMBL" id="PON44360.1"/>
    </source>
</evidence>
<gene>
    <name evidence="1" type="ORF">PanWU01x14_267490</name>
</gene>
<keyword evidence="2" id="KW-1185">Reference proteome</keyword>
<organism evidence="1 2">
    <name type="scientific">Parasponia andersonii</name>
    <name type="common">Sponia andersonii</name>
    <dbReference type="NCBI Taxonomy" id="3476"/>
    <lineage>
        <taxon>Eukaryota</taxon>
        <taxon>Viridiplantae</taxon>
        <taxon>Streptophyta</taxon>
        <taxon>Embryophyta</taxon>
        <taxon>Tracheophyta</taxon>
        <taxon>Spermatophyta</taxon>
        <taxon>Magnoliopsida</taxon>
        <taxon>eudicotyledons</taxon>
        <taxon>Gunneridae</taxon>
        <taxon>Pentapetalae</taxon>
        <taxon>rosids</taxon>
        <taxon>fabids</taxon>
        <taxon>Rosales</taxon>
        <taxon>Cannabaceae</taxon>
        <taxon>Parasponia</taxon>
    </lineage>
</organism>
<proteinExistence type="predicted"/>
<reference evidence="2" key="1">
    <citation type="submission" date="2016-06" db="EMBL/GenBank/DDBJ databases">
        <title>Parallel loss of symbiosis genes in relatives of nitrogen-fixing non-legume Parasponia.</title>
        <authorList>
            <person name="Van Velzen R."/>
            <person name="Holmer R."/>
            <person name="Bu F."/>
            <person name="Rutten L."/>
            <person name="Van Zeijl A."/>
            <person name="Liu W."/>
            <person name="Santuari L."/>
            <person name="Cao Q."/>
            <person name="Sharma T."/>
            <person name="Shen D."/>
            <person name="Roswanjaya Y."/>
            <person name="Wardhani T."/>
            <person name="Kalhor M.S."/>
            <person name="Jansen J."/>
            <person name="Van den Hoogen J."/>
            <person name="Gungor B."/>
            <person name="Hartog M."/>
            <person name="Hontelez J."/>
            <person name="Verver J."/>
            <person name="Yang W.-C."/>
            <person name="Schijlen E."/>
            <person name="Repin R."/>
            <person name="Schilthuizen M."/>
            <person name="Schranz E."/>
            <person name="Heidstra R."/>
            <person name="Miyata K."/>
            <person name="Fedorova E."/>
            <person name="Kohlen W."/>
            <person name="Bisseling T."/>
            <person name="Smit S."/>
            <person name="Geurts R."/>
        </authorList>
    </citation>
    <scope>NUCLEOTIDE SEQUENCE [LARGE SCALE GENOMIC DNA]</scope>
    <source>
        <strain evidence="2">cv. WU1-14</strain>
    </source>
</reference>
<dbReference type="Proteomes" id="UP000237105">
    <property type="component" value="Unassembled WGS sequence"/>
</dbReference>
<sequence length="115" mass="13488">MSLSHLRDIKKRKRHYQQWYHYVLVPFPVTHIGPPSFKDRFLGLALCTHSEVMSNVDDMALFKRNIFSKKLMGFIIFKFSSVSLKKMEVNFPRSINEKMTRSRPTLMPKVAPSVT</sequence>
<dbReference type="OrthoDB" id="10302331at2759"/>
<dbReference type="EMBL" id="JXTB01000352">
    <property type="protein sequence ID" value="PON44360.1"/>
    <property type="molecule type" value="Genomic_DNA"/>
</dbReference>
<protein>
    <submittedName>
        <fullName evidence="1">Uncharacterized protein</fullName>
    </submittedName>
</protein>